<gene>
    <name evidence="1" type="ORF">NGAL_HAMBI1145_12690</name>
</gene>
<proteinExistence type="predicted"/>
<accession>A0A0T7FBV3</accession>
<evidence type="ECO:0000313" key="1">
    <source>
        <dbReference type="EMBL" id="CDZ32498.1"/>
    </source>
</evidence>
<organism evidence="1 2">
    <name type="scientific">Neorhizobium galegae bv. officinalis</name>
    <dbReference type="NCBI Taxonomy" id="323656"/>
    <lineage>
        <taxon>Bacteria</taxon>
        <taxon>Pseudomonadati</taxon>
        <taxon>Pseudomonadota</taxon>
        <taxon>Alphaproteobacteria</taxon>
        <taxon>Hyphomicrobiales</taxon>
        <taxon>Rhizobiaceae</taxon>
        <taxon>Rhizobium/Agrobacterium group</taxon>
        <taxon>Neorhizobium</taxon>
    </lineage>
</organism>
<name>A0A0T7FBV3_NEOGA</name>
<dbReference type="EMBL" id="CCRH01000003">
    <property type="protein sequence ID" value="CDZ32498.1"/>
    <property type="molecule type" value="Genomic_DNA"/>
</dbReference>
<protein>
    <submittedName>
        <fullName evidence="1">Uncharacterized protein</fullName>
    </submittedName>
</protein>
<dbReference type="RefSeq" id="WP_245282715.1">
    <property type="nucleotide sequence ID" value="NZ_CCRH01000003.1"/>
</dbReference>
<dbReference type="Proteomes" id="UP000046176">
    <property type="component" value="Unassembled WGS sequence"/>
</dbReference>
<sequence length="45" mass="5365">MTFSEDSREDFVEERVRAGEGIFGLYPPEAEAEQAFREWRREKGR</sequence>
<evidence type="ECO:0000313" key="2">
    <source>
        <dbReference type="Proteomes" id="UP000046176"/>
    </source>
</evidence>
<dbReference type="AlphaFoldDB" id="A0A0T7FBV3"/>
<reference evidence="1 2" key="1">
    <citation type="submission" date="2014-08" db="EMBL/GenBank/DDBJ databases">
        <authorList>
            <person name="Chen Y.-H."/>
        </authorList>
    </citation>
    <scope>NUCLEOTIDE SEQUENCE [LARGE SCALE GENOMIC DNA]</scope>
</reference>